<dbReference type="SUPFAM" id="SSF54427">
    <property type="entry name" value="NTF2-like"/>
    <property type="match status" value="1"/>
</dbReference>
<dbReference type="EMBL" id="JBHUIJ010000002">
    <property type="protein sequence ID" value="MFD2236213.1"/>
    <property type="molecule type" value="Genomic_DNA"/>
</dbReference>
<feature type="domain" description="SnoaL-like" evidence="1">
    <location>
        <begin position="15"/>
        <end position="131"/>
    </location>
</feature>
<protein>
    <submittedName>
        <fullName evidence="2">Nuclear transport factor 2 family protein</fullName>
    </submittedName>
</protein>
<dbReference type="InterPro" id="IPR037401">
    <property type="entry name" value="SnoaL-like"/>
</dbReference>
<gene>
    <name evidence="2" type="ORF">ACFSKQ_01900</name>
</gene>
<accession>A0ABW5CJG5</accession>
<evidence type="ECO:0000259" key="1">
    <source>
        <dbReference type="Pfam" id="PF12680"/>
    </source>
</evidence>
<proteinExistence type="predicted"/>
<name>A0ABW5CJG5_9HYPH</name>
<dbReference type="Proteomes" id="UP001597371">
    <property type="component" value="Unassembled WGS sequence"/>
</dbReference>
<dbReference type="Gene3D" id="3.10.450.50">
    <property type="match status" value="1"/>
</dbReference>
<evidence type="ECO:0000313" key="2">
    <source>
        <dbReference type="EMBL" id="MFD2236213.1"/>
    </source>
</evidence>
<sequence>MEDFWTDDRREHAVVRAVMEAVMTGKAGEIARHFAPGAVFSNRSNAGLIDAPWYDRMEGEYRLAGETEAKAFVGELLKRSRYISFEQRGIIVDGDAAASRCDWTREDERDGSLVTGTTMYWFSFTSDARIRAIETIGSVHSVLPARRSEVAAL</sequence>
<organism evidence="2 3">
    <name type="scientific">Aureimonas populi</name>
    <dbReference type="NCBI Taxonomy" id="1701758"/>
    <lineage>
        <taxon>Bacteria</taxon>
        <taxon>Pseudomonadati</taxon>
        <taxon>Pseudomonadota</taxon>
        <taxon>Alphaproteobacteria</taxon>
        <taxon>Hyphomicrobiales</taxon>
        <taxon>Aurantimonadaceae</taxon>
        <taxon>Aureimonas</taxon>
    </lineage>
</organism>
<dbReference type="Pfam" id="PF12680">
    <property type="entry name" value="SnoaL_2"/>
    <property type="match status" value="1"/>
</dbReference>
<comment type="caution">
    <text evidence="2">The sequence shown here is derived from an EMBL/GenBank/DDBJ whole genome shotgun (WGS) entry which is preliminary data.</text>
</comment>
<reference evidence="3" key="1">
    <citation type="journal article" date="2019" name="Int. J. Syst. Evol. Microbiol.">
        <title>The Global Catalogue of Microorganisms (GCM) 10K type strain sequencing project: providing services to taxonomists for standard genome sequencing and annotation.</title>
        <authorList>
            <consortium name="The Broad Institute Genomics Platform"/>
            <consortium name="The Broad Institute Genome Sequencing Center for Infectious Disease"/>
            <person name="Wu L."/>
            <person name="Ma J."/>
        </authorList>
    </citation>
    <scope>NUCLEOTIDE SEQUENCE [LARGE SCALE GENOMIC DNA]</scope>
    <source>
        <strain evidence="3">ZS-35-S2</strain>
    </source>
</reference>
<keyword evidence="3" id="KW-1185">Reference proteome</keyword>
<dbReference type="RefSeq" id="WP_209735824.1">
    <property type="nucleotide sequence ID" value="NZ_CP072611.1"/>
</dbReference>
<dbReference type="InterPro" id="IPR032710">
    <property type="entry name" value="NTF2-like_dom_sf"/>
</dbReference>
<evidence type="ECO:0000313" key="3">
    <source>
        <dbReference type="Proteomes" id="UP001597371"/>
    </source>
</evidence>